<gene>
    <name evidence="1" type="ORF">AGABI1DRAFT_129562</name>
</gene>
<keyword evidence="2" id="KW-1185">Reference proteome</keyword>
<dbReference type="KEGG" id="abp:AGABI1DRAFT129562"/>
<accession>K5WSR0</accession>
<name>K5WSR0_AGABU</name>
<dbReference type="Proteomes" id="UP000008493">
    <property type="component" value="Unassembled WGS sequence"/>
</dbReference>
<dbReference type="RefSeq" id="XP_007331102.1">
    <property type="nucleotide sequence ID" value="XM_007331040.1"/>
</dbReference>
<dbReference type="GeneID" id="18827030"/>
<dbReference type="AlphaFoldDB" id="K5WSR0"/>
<dbReference type="HOGENOM" id="CLU_993826_0_0_1"/>
<reference evidence="2" key="1">
    <citation type="journal article" date="2012" name="Proc. Natl. Acad. Sci. U.S.A.">
        <title>Genome sequence of the button mushroom Agaricus bisporus reveals mechanisms governing adaptation to a humic-rich ecological niche.</title>
        <authorList>
            <person name="Morin E."/>
            <person name="Kohler A."/>
            <person name="Baker A.R."/>
            <person name="Foulongne-Oriol M."/>
            <person name="Lombard V."/>
            <person name="Nagy L.G."/>
            <person name="Ohm R.A."/>
            <person name="Patyshakuliyeva A."/>
            <person name="Brun A."/>
            <person name="Aerts A.L."/>
            <person name="Bailey A.M."/>
            <person name="Billette C."/>
            <person name="Coutinho P.M."/>
            <person name="Deakin G."/>
            <person name="Doddapaneni H."/>
            <person name="Floudas D."/>
            <person name="Grimwood J."/>
            <person name="Hilden K."/>
            <person name="Kuees U."/>
            <person name="LaButti K.M."/>
            <person name="Lapidus A."/>
            <person name="Lindquist E.A."/>
            <person name="Lucas S.M."/>
            <person name="Murat C."/>
            <person name="Riley R.W."/>
            <person name="Salamov A.A."/>
            <person name="Schmutz J."/>
            <person name="Subramanian V."/>
            <person name="Woesten H.A.B."/>
            <person name="Xu J."/>
            <person name="Eastwood D.C."/>
            <person name="Foster G.D."/>
            <person name="Sonnenberg A.S."/>
            <person name="Cullen D."/>
            <person name="de Vries R.P."/>
            <person name="Lundell T."/>
            <person name="Hibbett D.S."/>
            <person name="Henrissat B."/>
            <person name="Burton K.S."/>
            <person name="Kerrigan R.W."/>
            <person name="Challen M.P."/>
            <person name="Grigoriev I.V."/>
            <person name="Martin F."/>
        </authorList>
    </citation>
    <scope>NUCLEOTIDE SEQUENCE [LARGE SCALE GENOMIC DNA]</scope>
    <source>
        <strain evidence="2">JB137-S8 / ATCC MYA-4627 / FGSC 10392</strain>
    </source>
</reference>
<proteinExistence type="predicted"/>
<sequence>MGNHRNSSILTALQSPDILSTLSRGFTAGLQAIYAPVNNERVAVEMAVKEQGFRVGHQQEDTLVRCRQKDTNQAAEKEAARRHHYRWLGCIPRTLNHALPHTTLRTSSLVLPSRFPHVSDIGDVLASFSSFIKPSPIMLQDFLRSTHPCHFHAKPPVAIAPPPPLPPPPLSPTTTIPLLTTSASSLANFVFVLPPAQFQPAKVAIVMDAFGGLYGDNETYSGIPKLARLNLLDNVFDDFAVGLLQPVKPSASSTIHGNRRKYISVNGEVLYVLKGMRHRF</sequence>
<dbReference type="InParanoid" id="K5WSR0"/>
<dbReference type="EMBL" id="JH971392">
    <property type="protein sequence ID" value="EKM78456.1"/>
    <property type="molecule type" value="Genomic_DNA"/>
</dbReference>
<protein>
    <submittedName>
        <fullName evidence="1">Uncharacterized protein</fullName>
    </submittedName>
</protein>
<evidence type="ECO:0000313" key="2">
    <source>
        <dbReference type="Proteomes" id="UP000008493"/>
    </source>
</evidence>
<organism evidence="1 2">
    <name type="scientific">Agaricus bisporus var. burnettii (strain JB137-S8 / ATCC MYA-4627 / FGSC 10392)</name>
    <name type="common">White button mushroom</name>
    <dbReference type="NCBI Taxonomy" id="597362"/>
    <lineage>
        <taxon>Eukaryota</taxon>
        <taxon>Fungi</taxon>
        <taxon>Dikarya</taxon>
        <taxon>Basidiomycota</taxon>
        <taxon>Agaricomycotina</taxon>
        <taxon>Agaricomycetes</taxon>
        <taxon>Agaricomycetidae</taxon>
        <taxon>Agaricales</taxon>
        <taxon>Agaricineae</taxon>
        <taxon>Agaricaceae</taxon>
        <taxon>Agaricus</taxon>
    </lineage>
</organism>
<evidence type="ECO:0000313" key="1">
    <source>
        <dbReference type="EMBL" id="EKM78456.1"/>
    </source>
</evidence>